<evidence type="ECO:0000313" key="2">
    <source>
        <dbReference type="EMBL" id="MBB6146295.1"/>
    </source>
</evidence>
<accession>A0A841K029</accession>
<keyword evidence="3" id="KW-1185">Reference proteome</keyword>
<dbReference type="AlphaFoldDB" id="A0A841K029"/>
<dbReference type="EMBL" id="JACHEK010000009">
    <property type="protein sequence ID" value="MBB6146295.1"/>
    <property type="molecule type" value="Genomic_DNA"/>
</dbReference>
<protein>
    <submittedName>
        <fullName evidence="2">Uncharacterized protein</fullName>
    </submittedName>
</protein>
<organism evidence="2 3">
    <name type="scientific">Silvibacterium bohemicum</name>
    <dbReference type="NCBI Taxonomy" id="1577686"/>
    <lineage>
        <taxon>Bacteria</taxon>
        <taxon>Pseudomonadati</taxon>
        <taxon>Acidobacteriota</taxon>
        <taxon>Terriglobia</taxon>
        <taxon>Terriglobales</taxon>
        <taxon>Acidobacteriaceae</taxon>
        <taxon>Silvibacterium</taxon>
    </lineage>
</organism>
<evidence type="ECO:0000313" key="3">
    <source>
        <dbReference type="Proteomes" id="UP000538666"/>
    </source>
</evidence>
<proteinExistence type="predicted"/>
<keyword evidence="1" id="KW-0812">Transmembrane</keyword>
<keyword evidence="1" id="KW-0472">Membrane</keyword>
<name>A0A841K029_9BACT</name>
<keyword evidence="1" id="KW-1133">Transmembrane helix</keyword>
<feature type="transmembrane region" description="Helical" evidence="1">
    <location>
        <begin position="21"/>
        <end position="42"/>
    </location>
</feature>
<gene>
    <name evidence="2" type="ORF">HNQ77_004267</name>
</gene>
<sequence length="43" mass="4652">MNASPIRSIRARYSRRSDRAAADYVYQAATVAAAILLLLTAAL</sequence>
<evidence type="ECO:0000256" key="1">
    <source>
        <dbReference type="SAM" id="Phobius"/>
    </source>
</evidence>
<reference evidence="2 3" key="1">
    <citation type="submission" date="2020-08" db="EMBL/GenBank/DDBJ databases">
        <title>Genomic Encyclopedia of Type Strains, Phase IV (KMG-IV): sequencing the most valuable type-strain genomes for metagenomic binning, comparative biology and taxonomic classification.</title>
        <authorList>
            <person name="Goeker M."/>
        </authorList>
    </citation>
    <scope>NUCLEOTIDE SEQUENCE [LARGE SCALE GENOMIC DNA]</scope>
    <source>
        <strain evidence="2 3">DSM 103733</strain>
    </source>
</reference>
<dbReference type="RefSeq" id="WP_260315441.1">
    <property type="nucleotide sequence ID" value="NZ_JACHEK010000009.1"/>
</dbReference>
<comment type="caution">
    <text evidence="2">The sequence shown here is derived from an EMBL/GenBank/DDBJ whole genome shotgun (WGS) entry which is preliminary data.</text>
</comment>
<dbReference type="Proteomes" id="UP000538666">
    <property type="component" value="Unassembled WGS sequence"/>
</dbReference>